<dbReference type="AlphaFoldDB" id="A0A9W7APY6"/>
<evidence type="ECO:0000313" key="2">
    <source>
        <dbReference type="Proteomes" id="UP001162640"/>
    </source>
</evidence>
<protein>
    <submittedName>
        <fullName evidence="1">Uncharacterized protein</fullName>
    </submittedName>
</protein>
<dbReference type="EMBL" id="BLQM01000228">
    <property type="protein sequence ID" value="GMH77031.1"/>
    <property type="molecule type" value="Genomic_DNA"/>
</dbReference>
<reference evidence="2" key="1">
    <citation type="journal article" date="2023" name="Commun. Biol.">
        <title>Genome analysis of Parmales, the sister group of diatoms, reveals the evolutionary specialization of diatoms from phago-mixotrophs to photoautotrophs.</title>
        <authorList>
            <person name="Ban H."/>
            <person name="Sato S."/>
            <person name="Yoshikawa S."/>
            <person name="Yamada K."/>
            <person name="Nakamura Y."/>
            <person name="Ichinomiya M."/>
            <person name="Sato N."/>
            <person name="Blanc-Mathieu R."/>
            <person name="Endo H."/>
            <person name="Kuwata A."/>
            <person name="Ogata H."/>
        </authorList>
    </citation>
    <scope>NUCLEOTIDE SEQUENCE [LARGE SCALE GENOMIC DNA]</scope>
</reference>
<sequence>MERPIPHDPSEVQTILRVTYGSLLRHASSFSQKAKPHLRLSLLKSLTHFVYSTTLPLTRPAVSQALHHGSSPHSGSKNPYITIDVFEDVFKDVTAEELARLIFFAKHFASARPKKTPGKENEIRQPLAPLITEIENGAKDEPLTPQDVFFNVRTPNIKSSRYDPGASVVDERFVNVREKVRWLVDGAN</sequence>
<gene>
    <name evidence="1" type="ORF">TL16_g07268</name>
</gene>
<dbReference type="Proteomes" id="UP001162640">
    <property type="component" value="Unassembled WGS sequence"/>
</dbReference>
<name>A0A9W7APY6_9STRA</name>
<accession>A0A9W7APY6</accession>
<evidence type="ECO:0000313" key="1">
    <source>
        <dbReference type="EMBL" id="GMH77031.1"/>
    </source>
</evidence>
<proteinExistence type="predicted"/>
<organism evidence="1 2">
    <name type="scientific">Triparma laevis f. inornata</name>
    <dbReference type="NCBI Taxonomy" id="1714386"/>
    <lineage>
        <taxon>Eukaryota</taxon>
        <taxon>Sar</taxon>
        <taxon>Stramenopiles</taxon>
        <taxon>Ochrophyta</taxon>
        <taxon>Bolidophyceae</taxon>
        <taxon>Parmales</taxon>
        <taxon>Triparmaceae</taxon>
        <taxon>Triparma</taxon>
    </lineage>
</organism>
<comment type="caution">
    <text evidence="1">The sequence shown here is derived from an EMBL/GenBank/DDBJ whole genome shotgun (WGS) entry which is preliminary data.</text>
</comment>